<accession>A0ABV8FTF7</accession>
<dbReference type="Pfam" id="PF04075">
    <property type="entry name" value="F420H2_quin_red"/>
    <property type="match status" value="1"/>
</dbReference>
<dbReference type="InterPro" id="IPR012349">
    <property type="entry name" value="Split_barrel_FMN-bd"/>
</dbReference>
<gene>
    <name evidence="1" type="ORF">ACFOVU_22380</name>
</gene>
<protein>
    <submittedName>
        <fullName evidence="1">Nitroreductase/quinone reductase family protein</fullName>
    </submittedName>
</protein>
<dbReference type="InterPro" id="IPR004378">
    <property type="entry name" value="F420H2_quin_Rdtase"/>
</dbReference>
<reference evidence="2" key="1">
    <citation type="journal article" date="2019" name="Int. J. Syst. Evol. Microbiol.">
        <title>The Global Catalogue of Microorganisms (GCM) 10K type strain sequencing project: providing services to taxonomists for standard genome sequencing and annotation.</title>
        <authorList>
            <consortium name="The Broad Institute Genomics Platform"/>
            <consortium name="The Broad Institute Genome Sequencing Center for Infectious Disease"/>
            <person name="Wu L."/>
            <person name="Ma J."/>
        </authorList>
    </citation>
    <scope>NUCLEOTIDE SEQUENCE [LARGE SCALE GENOMIC DNA]</scope>
    <source>
        <strain evidence="2">TBRC 1826</strain>
    </source>
</reference>
<dbReference type="EMBL" id="JBHSBH010000014">
    <property type="protein sequence ID" value="MFC3998689.1"/>
    <property type="molecule type" value="Genomic_DNA"/>
</dbReference>
<evidence type="ECO:0000313" key="2">
    <source>
        <dbReference type="Proteomes" id="UP001595847"/>
    </source>
</evidence>
<name>A0ABV8FTF7_9ACTN</name>
<dbReference type="Gene3D" id="2.30.110.10">
    <property type="entry name" value="Electron Transport, Fmn-binding Protein, Chain A"/>
    <property type="match status" value="1"/>
</dbReference>
<proteinExistence type="predicted"/>
<evidence type="ECO:0000313" key="1">
    <source>
        <dbReference type="EMBL" id="MFC3998689.1"/>
    </source>
</evidence>
<keyword evidence="2" id="KW-1185">Reference proteome</keyword>
<dbReference type="Proteomes" id="UP001595847">
    <property type="component" value="Unassembled WGS sequence"/>
</dbReference>
<sequence>MGNEATHFQMTKLRRTANAVLGGFIRYGIGPSRVQLLTTRGRKSGFLRTTPVSLTETEQGRFLVAPYGVVGWVRNIRRDGFATLRHGGWIELVSVVEVGPERAAPVLREYVQDPRTALVVAPYFEASPDSPVEEFEKEAAAHPVFEIVRSTTIRI</sequence>
<comment type="caution">
    <text evidence="1">The sequence shown here is derived from an EMBL/GenBank/DDBJ whole genome shotgun (WGS) entry which is preliminary data.</text>
</comment>
<dbReference type="RefSeq" id="WP_378536721.1">
    <property type="nucleotide sequence ID" value="NZ_JBHSBH010000014.1"/>
</dbReference>
<organism evidence="1 2">
    <name type="scientific">Nocardiopsis sediminis</name>
    <dbReference type="NCBI Taxonomy" id="1778267"/>
    <lineage>
        <taxon>Bacteria</taxon>
        <taxon>Bacillati</taxon>
        <taxon>Actinomycetota</taxon>
        <taxon>Actinomycetes</taxon>
        <taxon>Streptosporangiales</taxon>
        <taxon>Nocardiopsidaceae</taxon>
        <taxon>Nocardiopsis</taxon>
    </lineage>
</organism>